<protein>
    <submittedName>
        <fullName evidence="1">Uncharacterized protein</fullName>
    </submittedName>
</protein>
<name>A0ACB7HUR7_MANES</name>
<proteinExistence type="predicted"/>
<dbReference type="EMBL" id="CM004390">
    <property type="protein sequence ID" value="KAG8655553.1"/>
    <property type="molecule type" value="Genomic_DNA"/>
</dbReference>
<reference evidence="2" key="1">
    <citation type="journal article" date="2016" name="Nat. Biotechnol.">
        <title>Sequencing wild and cultivated cassava and related species reveals extensive interspecific hybridization and genetic diversity.</title>
        <authorList>
            <person name="Bredeson J.V."/>
            <person name="Lyons J.B."/>
            <person name="Prochnik S.E."/>
            <person name="Wu G.A."/>
            <person name="Ha C.M."/>
            <person name="Edsinger-Gonzales E."/>
            <person name="Grimwood J."/>
            <person name="Schmutz J."/>
            <person name="Rabbi I.Y."/>
            <person name="Egesi C."/>
            <person name="Nauluvula P."/>
            <person name="Lebot V."/>
            <person name="Ndunguru J."/>
            <person name="Mkamilo G."/>
            <person name="Bart R.S."/>
            <person name="Setter T.L."/>
            <person name="Gleadow R.M."/>
            <person name="Kulakow P."/>
            <person name="Ferguson M.E."/>
            <person name="Rounsley S."/>
            <person name="Rokhsar D.S."/>
        </authorList>
    </citation>
    <scope>NUCLEOTIDE SEQUENCE [LARGE SCALE GENOMIC DNA]</scope>
    <source>
        <strain evidence="2">cv. AM560-2</strain>
    </source>
</reference>
<gene>
    <name evidence="1" type="ORF">MANES_04G050700v8</name>
</gene>
<evidence type="ECO:0000313" key="2">
    <source>
        <dbReference type="Proteomes" id="UP000091857"/>
    </source>
</evidence>
<sequence length="402" mass="45084">KCEAAYFIVVLHHLRSVVVAVRGTETPEDLITDGLGRECLLSPEDLDGLINGKYIHPNVKQNVELSFPHYGHLGIVEAARDLYMQIEGNLEDQEAKSSGFLSSLLGAGCECDGYNIYVVGHSLGGAIATLLGLRLYGKYPKLRVYAYGPLPCVDSVIAEACSEFVTSIVHDNEFSTRLSVGSIIRLRAAALMALSEDSNTDTTLIFRLARRFLYISKCQRGIEVKNPPESHSPPAKVEDLHHEVYKGSNKLEDGYSFWKESDINSSSNDGDVDVNDDNFQNPFHKEARVENSLDNPVSQFLETVPGNKNRSAEDPPDVFLPGLVIHLLPEQSNTNVSLWKSWRFNEKPHKYNAYMAKREDFKDIVVSPNMFLDHLPWRCRYALQKILEAENAKELLDETQIV</sequence>
<evidence type="ECO:0000313" key="1">
    <source>
        <dbReference type="EMBL" id="KAG8655553.1"/>
    </source>
</evidence>
<keyword evidence="2" id="KW-1185">Reference proteome</keyword>
<comment type="caution">
    <text evidence="1">The sequence shown here is derived from an EMBL/GenBank/DDBJ whole genome shotgun (WGS) entry which is preliminary data.</text>
</comment>
<feature type="non-terminal residue" evidence="1">
    <location>
        <position position="402"/>
    </location>
</feature>
<accession>A0ACB7HUR7</accession>
<organism evidence="1 2">
    <name type="scientific">Manihot esculenta</name>
    <name type="common">Cassava</name>
    <name type="synonym">Jatropha manihot</name>
    <dbReference type="NCBI Taxonomy" id="3983"/>
    <lineage>
        <taxon>Eukaryota</taxon>
        <taxon>Viridiplantae</taxon>
        <taxon>Streptophyta</taxon>
        <taxon>Embryophyta</taxon>
        <taxon>Tracheophyta</taxon>
        <taxon>Spermatophyta</taxon>
        <taxon>Magnoliopsida</taxon>
        <taxon>eudicotyledons</taxon>
        <taxon>Gunneridae</taxon>
        <taxon>Pentapetalae</taxon>
        <taxon>rosids</taxon>
        <taxon>fabids</taxon>
        <taxon>Malpighiales</taxon>
        <taxon>Euphorbiaceae</taxon>
        <taxon>Crotonoideae</taxon>
        <taxon>Manihoteae</taxon>
        <taxon>Manihot</taxon>
    </lineage>
</organism>
<feature type="non-terminal residue" evidence="1">
    <location>
        <position position="1"/>
    </location>
</feature>
<dbReference type="Proteomes" id="UP000091857">
    <property type="component" value="Chromosome 4"/>
</dbReference>